<reference evidence="1" key="1">
    <citation type="submission" date="2023-04" db="EMBL/GenBank/DDBJ databases">
        <title>Draft Genome sequencing of Naganishia species isolated from polar environments using Oxford Nanopore Technology.</title>
        <authorList>
            <person name="Leo P."/>
            <person name="Venkateswaran K."/>
        </authorList>
    </citation>
    <scope>NUCLEOTIDE SEQUENCE</scope>
    <source>
        <strain evidence="1">MNA-CCFEE 5262</strain>
    </source>
</reference>
<keyword evidence="2" id="KW-1185">Reference proteome</keyword>
<gene>
    <name evidence="1" type="ORF">QFC20_004993</name>
</gene>
<accession>A0ACC2VTU1</accession>
<protein>
    <submittedName>
        <fullName evidence="1">Uncharacterized protein</fullName>
    </submittedName>
</protein>
<comment type="caution">
    <text evidence="1">The sequence shown here is derived from an EMBL/GenBank/DDBJ whole genome shotgun (WGS) entry which is preliminary data.</text>
</comment>
<proteinExistence type="predicted"/>
<dbReference type="EMBL" id="JASBWS010000064">
    <property type="protein sequence ID" value="KAJ9102300.1"/>
    <property type="molecule type" value="Genomic_DNA"/>
</dbReference>
<evidence type="ECO:0000313" key="2">
    <source>
        <dbReference type="Proteomes" id="UP001230649"/>
    </source>
</evidence>
<evidence type="ECO:0000313" key="1">
    <source>
        <dbReference type="EMBL" id="KAJ9102300.1"/>
    </source>
</evidence>
<dbReference type="Proteomes" id="UP001230649">
    <property type="component" value="Unassembled WGS sequence"/>
</dbReference>
<sequence>MNPGSKISLSDREAKMEHDPDRGGIKIKEEEGVDNRVIKKEESDDDETSSQDIPLNDEGSSEYVAEGNEVRVDEKRPTGEEA</sequence>
<organism evidence="1 2">
    <name type="scientific">Naganishia adeliensis</name>
    <dbReference type="NCBI Taxonomy" id="92952"/>
    <lineage>
        <taxon>Eukaryota</taxon>
        <taxon>Fungi</taxon>
        <taxon>Dikarya</taxon>
        <taxon>Basidiomycota</taxon>
        <taxon>Agaricomycotina</taxon>
        <taxon>Tremellomycetes</taxon>
        <taxon>Filobasidiales</taxon>
        <taxon>Filobasidiaceae</taxon>
        <taxon>Naganishia</taxon>
    </lineage>
</organism>
<name>A0ACC2VTU1_9TREE</name>